<dbReference type="AlphaFoldDB" id="A0A848L9W6"/>
<feature type="transmembrane region" description="Helical" evidence="6">
    <location>
        <begin position="12"/>
        <end position="31"/>
    </location>
</feature>
<dbReference type="Gene3D" id="1.20.120.350">
    <property type="entry name" value="Voltage-gated potassium channels. Chain C"/>
    <property type="match status" value="1"/>
</dbReference>
<dbReference type="GO" id="GO:0005248">
    <property type="term" value="F:voltage-gated sodium channel activity"/>
    <property type="evidence" value="ECO:0007669"/>
    <property type="project" value="TreeGrafter"/>
</dbReference>
<dbReference type="InterPro" id="IPR043203">
    <property type="entry name" value="VGCC_Ca_Na"/>
</dbReference>
<dbReference type="EMBL" id="JABBJJ010000049">
    <property type="protein sequence ID" value="NMO15840.1"/>
    <property type="molecule type" value="Genomic_DNA"/>
</dbReference>
<organism evidence="8 9">
    <name type="scientific">Pyxidicoccus fallax</name>
    <dbReference type="NCBI Taxonomy" id="394095"/>
    <lineage>
        <taxon>Bacteria</taxon>
        <taxon>Pseudomonadati</taxon>
        <taxon>Myxococcota</taxon>
        <taxon>Myxococcia</taxon>
        <taxon>Myxococcales</taxon>
        <taxon>Cystobacterineae</taxon>
        <taxon>Myxococcaceae</taxon>
        <taxon>Pyxidicoccus</taxon>
    </lineage>
</organism>
<dbReference type="Proteomes" id="UP000518300">
    <property type="component" value="Unassembled WGS sequence"/>
</dbReference>
<evidence type="ECO:0000256" key="1">
    <source>
        <dbReference type="ARBA" id="ARBA00004141"/>
    </source>
</evidence>
<feature type="region of interest" description="Disordered" evidence="5">
    <location>
        <begin position="289"/>
        <end position="310"/>
    </location>
</feature>
<keyword evidence="9" id="KW-1185">Reference proteome</keyword>
<dbReference type="InterPro" id="IPR005821">
    <property type="entry name" value="Ion_trans_dom"/>
</dbReference>
<evidence type="ECO:0000256" key="5">
    <source>
        <dbReference type="SAM" id="MobiDB-lite"/>
    </source>
</evidence>
<accession>A0A848L9W6</accession>
<feature type="transmembrane region" description="Helical" evidence="6">
    <location>
        <begin position="43"/>
        <end position="62"/>
    </location>
</feature>
<evidence type="ECO:0000259" key="7">
    <source>
        <dbReference type="Pfam" id="PF00520"/>
    </source>
</evidence>
<dbReference type="InterPro" id="IPR027359">
    <property type="entry name" value="Volt_channel_dom_sf"/>
</dbReference>
<feature type="transmembrane region" description="Helical" evidence="6">
    <location>
        <begin position="82"/>
        <end position="101"/>
    </location>
</feature>
<feature type="domain" description="Ion transport" evidence="7">
    <location>
        <begin position="12"/>
        <end position="250"/>
    </location>
</feature>
<feature type="transmembrane region" description="Helical" evidence="6">
    <location>
        <begin position="134"/>
        <end position="157"/>
    </location>
</feature>
<dbReference type="GO" id="GO:0001518">
    <property type="term" value="C:voltage-gated sodium channel complex"/>
    <property type="evidence" value="ECO:0007669"/>
    <property type="project" value="TreeGrafter"/>
</dbReference>
<keyword evidence="2 6" id="KW-0812">Transmembrane</keyword>
<protein>
    <submittedName>
        <fullName evidence="8">Ion transporter</fullName>
    </submittedName>
</protein>
<evidence type="ECO:0000256" key="2">
    <source>
        <dbReference type="ARBA" id="ARBA00022692"/>
    </source>
</evidence>
<keyword evidence="4 6" id="KW-0472">Membrane</keyword>
<dbReference type="Pfam" id="PF00520">
    <property type="entry name" value="Ion_trans"/>
    <property type="match status" value="1"/>
</dbReference>
<feature type="transmembrane region" description="Helical" evidence="6">
    <location>
        <begin position="211"/>
        <end position="236"/>
    </location>
</feature>
<dbReference type="RefSeq" id="WP_169345128.1">
    <property type="nucleotide sequence ID" value="NZ_JABBJJ010000049.1"/>
</dbReference>
<proteinExistence type="predicted"/>
<sequence>MTTLLQRIAQSPSFRSFIIGVIVFAGVLVGVETSPAMVQQHGSLLKALDHLVLGIFIAEIVVKVGAEGRQPWRYFKDPWNVFDFLVVAACFLPMSAQYVTVLRLARLLRVLRLVHVLPKLQLLVSALLKSIPSMAYVTMLLGLLFYVYGVAGTFLFAGNDPVHFGTLALSLLTLFRVVTLEGWTELLYTQMYGCDRFGYADTPALCTQPSAMPVVAVVFFCTFILLGTMIILNLFIGVIMNALQEAHEEAQEQEQARAEAAGTARTLDEDIVALEQQLSAMQEQLARLRGKVGRQAPPTTEPEPPRLRSA</sequence>
<reference evidence="8 9" key="1">
    <citation type="submission" date="2020-04" db="EMBL/GenBank/DDBJ databases">
        <title>Draft genome of Pyxidicoccus fallax type strain.</title>
        <authorList>
            <person name="Whitworth D.E."/>
        </authorList>
    </citation>
    <scope>NUCLEOTIDE SEQUENCE [LARGE SCALE GENOMIC DNA]</scope>
    <source>
        <strain evidence="8 9">DSM 14698</strain>
    </source>
</reference>
<evidence type="ECO:0000256" key="4">
    <source>
        <dbReference type="ARBA" id="ARBA00023136"/>
    </source>
</evidence>
<evidence type="ECO:0000256" key="6">
    <source>
        <dbReference type="SAM" id="Phobius"/>
    </source>
</evidence>
<comment type="subcellular location">
    <subcellularLocation>
        <location evidence="1">Membrane</location>
        <topology evidence="1">Multi-pass membrane protein</topology>
    </subcellularLocation>
</comment>
<evidence type="ECO:0000313" key="8">
    <source>
        <dbReference type="EMBL" id="NMO15840.1"/>
    </source>
</evidence>
<dbReference type="PANTHER" id="PTHR10037:SF62">
    <property type="entry name" value="SODIUM CHANNEL PROTEIN 60E"/>
    <property type="match status" value="1"/>
</dbReference>
<feature type="transmembrane region" description="Helical" evidence="6">
    <location>
        <begin position="164"/>
        <end position="183"/>
    </location>
</feature>
<evidence type="ECO:0000256" key="3">
    <source>
        <dbReference type="ARBA" id="ARBA00022989"/>
    </source>
</evidence>
<keyword evidence="3 6" id="KW-1133">Transmembrane helix</keyword>
<name>A0A848L9W6_9BACT</name>
<dbReference type="Gene3D" id="1.10.287.70">
    <property type="match status" value="1"/>
</dbReference>
<comment type="caution">
    <text evidence="8">The sequence shown here is derived from an EMBL/GenBank/DDBJ whole genome shotgun (WGS) entry which is preliminary data.</text>
</comment>
<evidence type="ECO:0000313" key="9">
    <source>
        <dbReference type="Proteomes" id="UP000518300"/>
    </source>
</evidence>
<gene>
    <name evidence="8" type="ORF">HG543_13400</name>
</gene>
<dbReference type="PANTHER" id="PTHR10037">
    <property type="entry name" value="VOLTAGE-GATED CATION CHANNEL CALCIUM AND SODIUM"/>
    <property type="match status" value="1"/>
</dbReference>
<dbReference type="SUPFAM" id="SSF81324">
    <property type="entry name" value="Voltage-gated potassium channels"/>
    <property type="match status" value="1"/>
</dbReference>